<organism evidence="1 2">
    <name type="scientific">Aquipseudomonas alcaligenes</name>
    <name type="common">Pseudomonas alcaligenes</name>
    <dbReference type="NCBI Taxonomy" id="43263"/>
    <lineage>
        <taxon>Bacteria</taxon>
        <taxon>Pseudomonadati</taxon>
        <taxon>Pseudomonadota</taxon>
        <taxon>Gammaproteobacteria</taxon>
        <taxon>Pseudomonadales</taxon>
        <taxon>Pseudomonadaceae</taxon>
        <taxon>Aquipseudomonas</taxon>
    </lineage>
</organism>
<dbReference type="Proteomes" id="UP000185841">
    <property type="component" value="Unassembled WGS sequence"/>
</dbReference>
<name>A0A1N6V0N6_AQUAC</name>
<dbReference type="EMBL" id="FTMP01000007">
    <property type="protein sequence ID" value="SIQ71382.1"/>
    <property type="molecule type" value="Genomic_DNA"/>
</dbReference>
<evidence type="ECO:0000313" key="1">
    <source>
        <dbReference type="EMBL" id="SIQ71382.1"/>
    </source>
</evidence>
<reference evidence="1 2" key="1">
    <citation type="submission" date="2017-01" db="EMBL/GenBank/DDBJ databases">
        <authorList>
            <person name="Mah S.A."/>
            <person name="Swanson W.J."/>
            <person name="Moy G.W."/>
            <person name="Vacquier V.D."/>
        </authorList>
    </citation>
    <scope>NUCLEOTIDE SEQUENCE [LARGE SCALE GENOMIC DNA]</scope>
    <source>
        <strain evidence="1 2">RU36E</strain>
    </source>
</reference>
<proteinExistence type="predicted"/>
<protein>
    <submittedName>
        <fullName evidence="1">Uncharacterized protein</fullName>
    </submittedName>
</protein>
<evidence type="ECO:0000313" key="2">
    <source>
        <dbReference type="Proteomes" id="UP000185841"/>
    </source>
</evidence>
<dbReference type="RefSeq" id="WP_139332586.1">
    <property type="nucleotide sequence ID" value="NZ_FTMP01000007.1"/>
</dbReference>
<dbReference type="AlphaFoldDB" id="A0A1N6V0N6"/>
<sequence length="85" mass="9330">MNHEESDMYRYIVKELTPSTHEPAAVLLTIVCEPLNPSAEASRNGAINLHLQAGTSMAEAQAIANTLQSKVKTVCQVQSQEHRVQ</sequence>
<gene>
    <name evidence="1" type="ORF">SAMN05878282_10753</name>
</gene>
<accession>A0A1N6V0N6</accession>